<comment type="caution">
    <text evidence="1">The sequence shown here is derived from an EMBL/GenBank/DDBJ whole genome shotgun (WGS) entry which is preliminary data.</text>
</comment>
<accession>A0A2T8HXW2</accession>
<sequence length="175" mass="18302">MKIAYIKTQKSGASDDLLAALVAQLQAAGRQVAGVIKDHNYAPSHANGCDMKLRVLPQGPVIKITQDLGTGSDACRLDADALTQVVALVEAGAIAGSELFVLNKFGPEERLGRGFCAAIATAIEYGVPVLVGVSSASEAGLISFAGGQAEALDADLVHLHRWWSNARSEHQPLQT</sequence>
<dbReference type="RefSeq" id="WP_116556676.1">
    <property type="nucleotide sequence ID" value="NZ_QDKM01000001.1"/>
</dbReference>
<protein>
    <submittedName>
        <fullName evidence="1">3-dehydroquinate dehydratase</fullName>
    </submittedName>
</protein>
<organism evidence="1 2">
    <name type="scientific">Pararhodobacter oceanensis</name>
    <dbReference type="NCBI Taxonomy" id="2172121"/>
    <lineage>
        <taxon>Bacteria</taxon>
        <taxon>Pseudomonadati</taxon>
        <taxon>Pseudomonadota</taxon>
        <taxon>Alphaproteobacteria</taxon>
        <taxon>Rhodobacterales</taxon>
        <taxon>Paracoccaceae</taxon>
        <taxon>Pararhodobacter</taxon>
    </lineage>
</organism>
<evidence type="ECO:0000313" key="2">
    <source>
        <dbReference type="Proteomes" id="UP000245911"/>
    </source>
</evidence>
<reference evidence="1 2" key="1">
    <citation type="submission" date="2018-04" db="EMBL/GenBank/DDBJ databases">
        <title>Pararhodobacter oceanense sp. nov., isolated from marine intertidal sediment.</title>
        <authorList>
            <person name="Wang X.-L."/>
            <person name="Du Z.-J."/>
        </authorList>
    </citation>
    <scope>NUCLEOTIDE SEQUENCE [LARGE SCALE GENOMIC DNA]</scope>
    <source>
        <strain evidence="1 2">AM505</strain>
    </source>
</reference>
<dbReference type="Proteomes" id="UP000245911">
    <property type="component" value="Unassembled WGS sequence"/>
</dbReference>
<gene>
    <name evidence="1" type="ORF">DDE20_01525</name>
</gene>
<proteinExistence type="predicted"/>
<dbReference type="OrthoDB" id="5918880at2"/>
<evidence type="ECO:0000313" key="1">
    <source>
        <dbReference type="EMBL" id="PVH30268.1"/>
    </source>
</evidence>
<dbReference type="Pfam" id="PF10649">
    <property type="entry name" value="DUF2478"/>
    <property type="match status" value="1"/>
</dbReference>
<keyword evidence="2" id="KW-1185">Reference proteome</keyword>
<dbReference type="AlphaFoldDB" id="A0A2T8HXW2"/>
<name>A0A2T8HXW2_9RHOB</name>
<dbReference type="InterPro" id="IPR018912">
    <property type="entry name" value="DUF2478"/>
</dbReference>
<dbReference type="EMBL" id="QDKM01000001">
    <property type="protein sequence ID" value="PVH30268.1"/>
    <property type="molecule type" value="Genomic_DNA"/>
</dbReference>